<accession>A0A392UBQ2</accession>
<sequence>GILHVTKCKNGENSFTGEHVEYIL</sequence>
<protein>
    <submittedName>
        <fullName evidence="1">Uncharacterized protein</fullName>
    </submittedName>
</protein>
<evidence type="ECO:0000313" key="2">
    <source>
        <dbReference type="Proteomes" id="UP000265520"/>
    </source>
</evidence>
<feature type="non-terminal residue" evidence="1">
    <location>
        <position position="1"/>
    </location>
</feature>
<dbReference type="EMBL" id="LXQA010783777">
    <property type="protein sequence ID" value="MCI70832.1"/>
    <property type="molecule type" value="Genomic_DNA"/>
</dbReference>
<proteinExistence type="predicted"/>
<dbReference type="Proteomes" id="UP000265520">
    <property type="component" value="Unassembled WGS sequence"/>
</dbReference>
<comment type="caution">
    <text evidence="1">The sequence shown here is derived from an EMBL/GenBank/DDBJ whole genome shotgun (WGS) entry which is preliminary data.</text>
</comment>
<evidence type="ECO:0000313" key="1">
    <source>
        <dbReference type="EMBL" id="MCI70832.1"/>
    </source>
</evidence>
<name>A0A392UBQ2_9FABA</name>
<organism evidence="1 2">
    <name type="scientific">Trifolium medium</name>
    <dbReference type="NCBI Taxonomy" id="97028"/>
    <lineage>
        <taxon>Eukaryota</taxon>
        <taxon>Viridiplantae</taxon>
        <taxon>Streptophyta</taxon>
        <taxon>Embryophyta</taxon>
        <taxon>Tracheophyta</taxon>
        <taxon>Spermatophyta</taxon>
        <taxon>Magnoliopsida</taxon>
        <taxon>eudicotyledons</taxon>
        <taxon>Gunneridae</taxon>
        <taxon>Pentapetalae</taxon>
        <taxon>rosids</taxon>
        <taxon>fabids</taxon>
        <taxon>Fabales</taxon>
        <taxon>Fabaceae</taxon>
        <taxon>Papilionoideae</taxon>
        <taxon>50 kb inversion clade</taxon>
        <taxon>NPAAA clade</taxon>
        <taxon>Hologalegina</taxon>
        <taxon>IRL clade</taxon>
        <taxon>Trifolieae</taxon>
        <taxon>Trifolium</taxon>
    </lineage>
</organism>
<keyword evidence="2" id="KW-1185">Reference proteome</keyword>
<reference evidence="1 2" key="1">
    <citation type="journal article" date="2018" name="Front. Plant Sci.">
        <title>Red Clover (Trifolium pratense) and Zigzag Clover (T. medium) - A Picture of Genomic Similarities and Differences.</title>
        <authorList>
            <person name="Dluhosova J."/>
            <person name="Istvanek J."/>
            <person name="Nedelnik J."/>
            <person name="Repkova J."/>
        </authorList>
    </citation>
    <scope>NUCLEOTIDE SEQUENCE [LARGE SCALE GENOMIC DNA]</scope>
    <source>
        <strain evidence="2">cv. 10/8</strain>
        <tissue evidence="1">Leaf</tissue>
    </source>
</reference>
<dbReference type="AlphaFoldDB" id="A0A392UBQ2"/>